<accession>A0ABR2SEA8</accession>
<feature type="region of interest" description="Disordered" evidence="1">
    <location>
        <begin position="148"/>
        <end position="174"/>
    </location>
</feature>
<feature type="region of interest" description="Disordered" evidence="1">
    <location>
        <begin position="1"/>
        <end position="56"/>
    </location>
</feature>
<reference evidence="2 3" key="1">
    <citation type="journal article" date="2024" name="G3 (Bethesda)">
        <title>Genome assembly of Hibiscus sabdariffa L. provides insights into metabolisms of medicinal natural products.</title>
        <authorList>
            <person name="Kim T."/>
        </authorList>
    </citation>
    <scope>NUCLEOTIDE SEQUENCE [LARGE SCALE GENOMIC DNA]</scope>
    <source>
        <strain evidence="2">TK-2024</strain>
        <tissue evidence="2">Old leaves</tissue>
    </source>
</reference>
<gene>
    <name evidence="2" type="ORF">V6N11_003795</name>
</gene>
<evidence type="ECO:0000256" key="1">
    <source>
        <dbReference type="SAM" id="MobiDB-lite"/>
    </source>
</evidence>
<evidence type="ECO:0000313" key="2">
    <source>
        <dbReference type="EMBL" id="KAK9023581.1"/>
    </source>
</evidence>
<comment type="caution">
    <text evidence="2">The sequence shown here is derived from an EMBL/GenBank/DDBJ whole genome shotgun (WGS) entry which is preliminary data.</text>
</comment>
<dbReference type="EMBL" id="JBBPBN010000015">
    <property type="protein sequence ID" value="KAK9023581.1"/>
    <property type="molecule type" value="Genomic_DNA"/>
</dbReference>
<dbReference type="PANTHER" id="PTHR37237">
    <property type="entry name" value="OS02G0567000 PROTEIN"/>
    <property type="match status" value="1"/>
</dbReference>
<sequence>MPEPFTRANSREAPKMRGIGGPLLTIGDLLSDVGEESGDAPERHHHRDASLPSPSILDSVDASSQSLDLIKLFQENFEKLNEALTRSDHSWTALTLELCTALETANKLVQSTDTNVRLLSEKVRELERIIKRGDSAVTAARAISISLKPGGGSSVASQNPETSGSPQEHIKPQK</sequence>
<name>A0ABR2SEA8_9ROSI</name>
<protein>
    <submittedName>
        <fullName evidence="2">Uncharacterized protein</fullName>
    </submittedName>
</protein>
<dbReference type="PANTHER" id="PTHR37237:SF1">
    <property type="entry name" value="OS02G0567000 PROTEIN"/>
    <property type="match status" value="1"/>
</dbReference>
<organism evidence="2 3">
    <name type="scientific">Hibiscus sabdariffa</name>
    <name type="common">roselle</name>
    <dbReference type="NCBI Taxonomy" id="183260"/>
    <lineage>
        <taxon>Eukaryota</taxon>
        <taxon>Viridiplantae</taxon>
        <taxon>Streptophyta</taxon>
        <taxon>Embryophyta</taxon>
        <taxon>Tracheophyta</taxon>
        <taxon>Spermatophyta</taxon>
        <taxon>Magnoliopsida</taxon>
        <taxon>eudicotyledons</taxon>
        <taxon>Gunneridae</taxon>
        <taxon>Pentapetalae</taxon>
        <taxon>rosids</taxon>
        <taxon>malvids</taxon>
        <taxon>Malvales</taxon>
        <taxon>Malvaceae</taxon>
        <taxon>Malvoideae</taxon>
        <taxon>Hibiscus</taxon>
    </lineage>
</organism>
<dbReference type="Proteomes" id="UP001396334">
    <property type="component" value="Unassembled WGS sequence"/>
</dbReference>
<feature type="compositionally biased region" description="Polar residues" evidence="1">
    <location>
        <begin position="154"/>
        <end position="166"/>
    </location>
</feature>
<proteinExistence type="predicted"/>
<evidence type="ECO:0000313" key="3">
    <source>
        <dbReference type="Proteomes" id="UP001396334"/>
    </source>
</evidence>
<keyword evidence="3" id="KW-1185">Reference proteome</keyword>